<dbReference type="Proteomes" id="UP001283361">
    <property type="component" value="Unassembled WGS sequence"/>
</dbReference>
<keyword evidence="2" id="KW-0472">Membrane</keyword>
<sequence>MLLSQPKETTSHGLRLCYQLSSVIGSLGPSVVFGYKGILLIFGIFLAYQTQGVRLKQRDGQMVKSLTASLISQEEEERHQRNGNEDEQLKNQIAEMED</sequence>
<organism evidence="3 4">
    <name type="scientific">Elysia crispata</name>
    <name type="common">lettuce slug</name>
    <dbReference type="NCBI Taxonomy" id="231223"/>
    <lineage>
        <taxon>Eukaryota</taxon>
        <taxon>Metazoa</taxon>
        <taxon>Spiralia</taxon>
        <taxon>Lophotrochozoa</taxon>
        <taxon>Mollusca</taxon>
        <taxon>Gastropoda</taxon>
        <taxon>Heterobranchia</taxon>
        <taxon>Euthyneura</taxon>
        <taxon>Panpulmonata</taxon>
        <taxon>Sacoglossa</taxon>
        <taxon>Placobranchoidea</taxon>
        <taxon>Plakobranchidae</taxon>
        <taxon>Elysia</taxon>
    </lineage>
</organism>
<evidence type="ECO:0000256" key="1">
    <source>
        <dbReference type="SAM" id="MobiDB-lite"/>
    </source>
</evidence>
<proteinExistence type="predicted"/>
<feature type="region of interest" description="Disordered" evidence="1">
    <location>
        <begin position="71"/>
        <end position="98"/>
    </location>
</feature>
<keyword evidence="2" id="KW-1133">Transmembrane helix</keyword>
<evidence type="ECO:0000313" key="3">
    <source>
        <dbReference type="EMBL" id="KAK3775423.1"/>
    </source>
</evidence>
<feature type="compositionally biased region" description="Basic and acidic residues" evidence="1">
    <location>
        <begin position="76"/>
        <end position="89"/>
    </location>
</feature>
<feature type="transmembrane region" description="Helical" evidence="2">
    <location>
        <begin position="20"/>
        <end position="48"/>
    </location>
</feature>
<accession>A0AAE1DN06</accession>
<gene>
    <name evidence="3" type="ORF">RRG08_010215</name>
</gene>
<dbReference type="AlphaFoldDB" id="A0AAE1DN06"/>
<protein>
    <submittedName>
        <fullName evidence="3">Uncharacterized protein</fullName>
    </submittedName>
</protein>
<evidence type="ECO:0000256" key="2">
    <source>
        <dbReference type="SAM" id="Phobius"/>
    </source>
</evidence>
<evidence type="ECO:0000313" key="4">
    <source>
        <dbReference type="Proteomes" id="UP001283361"/>
    </source>
</evidence>
<keyword evidence="4" id="KW-1185">Reference proteome</keyword>
<keyword evidence="2" id="KW-0812">Transmembrane</keyword>
<dbReference type="EMBL" id="JAWDGP010003323">
    <property type="protein sequence ID" value="KAK3775423.1"/>
    <property type="molecule type" value="Genomic_DNA"/>
</dbReference>
<name>A0AAE1DN06_9GAST</name>
<comment type="caution">
    <text evidence="3">The sequence shown here is derived from an EMBL/GenBank/DDBJ whole genome shotgun (WGS) entry which is preliminary data.</text>
</comment>
<reference evidence="3" key="1">
    <citation type="journal article" date="2023" name="G3 (Bethesda)">
        <title>A reference genome for the long-term kleptoplast-retaining sea slug Elysia crispata morphotype clarki.</title>
        <authorList>
            <person name="Eastman K.E."/>
            <person name="Pendleton A.L."/>
            <person name="Shaikh M.A."/>
            <person name="Suttiyut T."/>
            <person name="Ogas R."/>
            <person name="Tomko P."/>
            <person name="Gavelis G."/>
            <person name="Widhalm J.R."/>
            <person name="Wisecaver J.H."/>
        </authorList>
    </citation>
    <scope>NUCLEOTIDE SEQUENCE</scope>
    <source>
        <strain evidence="3">ECLA1</strain>
    </source>
</reference>